<keyword evidence="2" id="KW-1185">Reference proteome</keyword>
<proteinExistence type="predicted"/>
<dbReference type="EMBL" id="CP151406">
    <property type="protein sequence ID" value="WZJ20548.1"/>
    <property type="molecule type" value="Genomic_DNA"/>
</dbReference>
<name>A0ABZ2XEE8_9RHOO</name>
<evidence type="ECO:0000313" key="1">
    <source>
        <dbReference type="EMBL" id="WZJ20548.1"/>
    </source>
</evidence>
<dbReference type="InterPro" id="IPR011050">
    <property type="entry name" value="Pectin_lyase_fold/virulence"/>
</dbReference>
<dbReference type="SMART" id="SM00710">
    <property type="entry name" value="PbH1"/>
    <property type="match status" value="7"/>
</dbReference>
<organism evidence="1 2">
    <name type="scientific">Azonexus hydrophilus</name>
    <dbReference type="NCBI Taxonomy" id="418702"/>
    <lineage>
        <taxon>Bacteria</taxon>
        <taxon>Pseudomonadati</taxon>
        <taxon>Pseudomonadota</taxon>
        <taxon>Betaproteobacteria</taxon>
        <taxon>Rhodocyclales</taxon>
        <taxon>Azonexaceae</taxon>
        <taxon>Azonexus</taxon>
    </lineage>
</organism>
<dbReference type="PANTHER" id="PTHR36453:SF1">
    <property type="entry name" value="RIGHT HANDED BETA HELIX DOMAIN-CONTAINING PROTEIN"/>
    <property type="match status" value="1"/>
</dbReference>
<dbReference type="InterPro" id="IPR012334">
    <property type="entry name" value="Pectin_lyas_fold"/>
</dbReference>
<dbReference type="Proteomes" id="UP001479520">
    <property type="component" value="Chromosome"/>
</dbReference>
<dbReference type="SUPFAM" id="SSF51126">
    <property type="entry name" value="Pectin lyase-like"/>
    <property type="match status" value="1"/>
</dbReference>
<reference evidence="1 2" key="1">
    <citation type="submission" date="2024-04" db="EMBL/GenBank/DDBJ databases">
        <title>Dissimilatory iodate-reducing microorganisms contribute to the enrichment of iodine in groundwater.</title>
        <authorList>
            <person name="Jiang Z."/>
        </authorList>
    </citation>
    <scope>NUCLEOTIDE SEQUENCE [LARGE SCALE GENOMIC DNA]</scope>
    <source>
        <strain evidence="1 2">NCP973</strain>
    </source>
</reference>
<evidence type="ECO:0000313" key="2">
    <source>
        <dbReference type="Proteomes" id="UP001479520"/>
    </source>
</evidence>
<dbReference type="RefSeq" id="WP_341743223.1">
    <property type="nucleotide sequence ID" value="NZ_CP151406.1"/>
</dbReference>
<dbReference type="InterPro" id="IPR006626">
    <property type="entry name" value="PbH1"/>
</dbReference>
<dbReference type="PANTHER" id="PTHR36453">
    <property type="entry name" value="SECRETED PROTEIN-RELATED"/>
    <property type="match status" value="1"/>
</dbReference>
<sequence>MFILSYVRPYLLRLLLVVGVFYSNISVAVDFYIQEDGCDCYDGLHSTHILGTNSGPLASVFGIRSAIEKYRANELVASNEEVVVNVGQGDFYFDKEFVVNEQLIGGWAGFKIRAQAGAAPRFIGGLRKSGFELVREGLFKISGLSGIDEVERIYVNGAPAVRARYPNYGNELLVQAYPKNIDKNSALRRSELYLDSDAAQFLAKLNFFEEKIDLFARHSWEISINRVRQFLPSDGRVILGNAARWPFLHFGKRQLVYLENSFAFLDAPGEFYFDEFSKDLFYVPRIGEVERDLEVIVPLVDRLIVFEGSAGNKLNNVGIDGIFFGYTRGVSRGLYDEPQAAVGLPAVIEASHVESLAISNCVFENYGAYGVWFKKGVVGSKVEGNVFSSGDGGAIKIGWYHDVASDADYTQSNLIYDNNIFNIGLRYHGAVAIWIGQSGYNVVFNNRINDTSYTGISVGWRWGYGSSLAKGNIIIRNSLEGVGGGLLSDLAAIYLLGPSPGTQVVGNYIYRVSASDGYGPGAWGIYADQGASDIIIDNNFISEAANGCFHLHYGRNNLLVNNFFYFCGYSGQLKQTRFEDHESFLFLNNIVVWDCGPLYSGRLGGSFSGNFFSKNDCLLAEDVQYSNNGRNYGFDFQIHHGVGLYLDGNSVYLRDRFIGEIPEVGFDFSYVGSFH</sequence>
<gene>
    <name evidence="1" type="ORF">AADV58_11345</name>
</gene>
<accession>A0ABZ2XEE8</accession>
<protein>
    <submittedName>
        <fullName evidence="1">Right-handed parallel beta-helix repeat-containing protein</fullName>
    </submittedName>
</protein>
<dbReference type="Gene3D" id="2.160.20.10">
    <property type="entry name" value="Single-stranded right-handed beta-helix, Pectin lyase-like"/>
    <property type="match status" value="1"/>
</dbReference>